<dbReference type="EMBL" id="QJKJ01003123">
    <property type="protein sequence ID" value="RDX99839.1"/>
    <property type="molecule type" value="Genomic_DNA"/>
</dbReference>
<comment type="caution">
    <text evidence="1">The sequence shown here is derived from an EMBL/GenBank/DDBJ whole genome shotgun (WGS) entry which is preliminary data.</text>
</comment>
<name>A0A371HAQ3_MUCPR</name>
<evidence type="ECO:0000313" key="1">
    <source>
        <dbReference type="EMBL" id="RDX99839.1"/>
    </source>
</evidence>
<protein>
    <submittedName>
        <fullName evidence="1">Uncharacterized protein</fullName>
    </submittedName>
</protein>
<keyword evidence="2" id="KW-1185">Reference proteome</keyword>
<proteinExistence type="predicted"/>
<feature type="non-terminal residue" evidence="1">
    <location>
        <position position="1"/>
    </location>
</feature>
<sequence length="82" mass="9639">MGCELGWTCNERIIPKYAKFLKELCRNKRKKLKGYVEVVLHDCMLERFDLDSMSLYYSKYNFVTCLDTWKGFVGGGRLGDEK</sequence>
<organism evidence="1 2">
    <name type="scientific">Mucuna pruriens</name>
    <name type="common">Velvet bean</name>
    <name type="synonym">Dolichos pruriens</name>
    <dbReference type="NCBI Taxonomy" id="157652"/>
    <lineage>
        <taxon>Eukaryota</taxon>
        <taxon>Viridiplantae</taxon>
        <taxon>Streptophyta</taxon>
        <taxon>Embryophyta</taxon>
        <taxon>Tracheophyta</taxon>
        <taxon>Spermatophyta</taxon>
        <taxon>Magnoliopsida</taxon>
        <taxon>eudicotyledons</taxon>
        <taxon>Gunneridae</taxon>
        <taxon>Pentapetalae</taxon>
        <taxon>rosids</taxon>
        <taxon>fabids</taxon>
        <taxon>Fabales</taxon>
        <taxon>Fabaceae</taxon>
        <taxon>Papilionoideae</taxon>
        <taxon>50 kb inversion clade</taxon>
        <taxon>NPAAA clade</taxon>
        <taxon>indigoferoid/millettioid clade</taxon>
        <taxon>Phaseoleae</taxon>
        <taxon>Mucuna</taxon>
    </lineage>
</organism>
<dbReference type="AlphaFoldDB" id="A0A371HAQ3"/>
<accession>A0A371HAQ3</accession>
<dbReference type="Proteomes" id="UP000257109">
    <property type="component" value="Unassembled WGS sequence"/>
</dbReference>
<reference evidence="1" key="1">
    <citation type="submission" date="2018-05" db="EMBL/GenBank/DDBJ databases">
        <title>Draft genome of Mucuna pruriens seed.</title>
        <authorList>
            <person name="Nnadi N.E."/>
            <person name="Vos R."/>
            <person name="Hasami M.H."/>
            <person name="Devisetty U.K."/>
            <person name="Aguiy J.C."/>
        </authorList>
    </citation>
    <scope>NUCLEOTIDE SEQUENCE [LARGE SCALE GENOMIC DNA]</scope>
    <source>
        <strain evidence="1">JCA_2017</strain>
    </source>
</reference>
<gene>
    <name evidence="1" type="ORF">CR513_17039</name>
</gene>
<evidence type="ECO:0000313" key="2">
    <source>
        <dbReference type="Proteomes" id="UP000257109"/>
    </source>
</evidence>